<sequence>MTSDETLAGASQQLDELAAPGTDGLLGKAGANARFWLALMIPTAPLLLVYLAGLMGSLTFAYVPIAFAFVGFLYWKRTDHSIRRPSTWVGWLPILLATVSLVLAILLSYAWFSALAFVLVLGSHFNYAGGKIRTSLAALTAPLLCILQPPFQLSGSLLQRFDRLTAWFSSIFLDRFEIPHSLSGSVVQLFEAEVLTSTASAGFLSFYCILFIALALMAIKRVSLWLLPLYAIAAFLTTITINTARVVSHVIAIEVLDADLTIGWYPFAMTAIATVITVGVLYSFHFLISIAFHFIEPNHETDRNPLVSLWNRVSVMDENRAFEEQSQFLRRGDLTQADSEPVPRVLWTGMLGIVAILTALSTVQALRTTTDEEESIAARDILLQTDDSFFDSIESNSVKLENYESGVTPQSNGAGLRNDVWEGSFRNARLQIQITQPLLGWWEPTNGYAQIGWKVLDRDILVGENDDGASQNVTTGEDEDMGPSPFIFVRLRKTQPERLESYLFFSSVSQNGRIEESPTAMQSLGMRLKRRMGLVDQDAVPVAMIQLWVASAEKLSPSDLRELRGVFVKVRESLAETLASEANPQPFPASQPTS</sequence>
<dbReference type="AlphaFoldDB" id="A0A517N8M0"/>
<dbReference type="OrthoDB" id="249124at2"/>
<feature type="transmembrane region" description="Helical" evidence="1">
    <location>
        <begin position="194"/>
        <end position="217"/>
    </location>
</feature>
<dbReference type="KEGG" id="rlc:K227x_18680"/>
<dbReference type="RefSeq" id="WP_145169157.1">
    <property type="nucleotide sequence ID" value="NZ_CP036525.1"/>
</dbReference>
<keyword evidence="1" id="KW-0472">Membrane</keyword>
<reference evidence="2 3" key="1">
    <citation type="submission" date="2019-02" db="EMBL/GenBank/DDBJ databases">
        <title>Deep-cultivation of Planctomycetes and their phenomic and genomic characterization uncovers novel biology.</title>
        <authorList>
            <person name="Wiegand S."/>
            <person name="Jogler M."/>
            <person name="Boedeker C."/>
            <person name="Pinto D."/>
            <person name="Vollmers J."/>
            <person name="Rivas-Marin E."/>
            <person name="Kohn T."/>
            <person name="Peeters S.H."/>
            <person name="Heuer A."/>
            <person name="Rast P."/>
            <person name="Oberbeckmann S."/>
            <person name="Bunk B."/>
            <person name="Jeske O."/>
            <person name="Meyerdierks A."/>
            <person name="Storesund J.E."/>
            <person name="Kallscheuer N."/>
            <person name="Luecker S."/>
            <person name="Lage O.M."/>
            <person name="Pohl T."/>
            <person name="Merkel B.J."/>
            <person name="Hornburger P."/>
            <person name="Mueller R.-W."/>
            <person name="Bruemmer F."/>
            <person name="Labrenz M."/>
            <person name="Spormann A.M."/>
            <person name="Op den Camp H."/>
            <person name="Overmann J."/>
            <person name="Amann R."/>
            <person name="Jetten M.S.M."/>
            <person name="Mascher T."/>
            <person name="Medema M.H."/>
            <person name="Devos D.P."/>
            <person name="Kaster A.-K."/>
            <person name="Ovreas L."/>
            <person name="Rohde M."/>
            <person name="Galperin M.Y."/>
            <person name="Jogler C."/>
        </authorList>
    </citation>
    <scope>NUCLEOTIDE SEQUENCE [LARGE SCALE GENOMIC DNA]</scope>
    <source>
        <strain evidence="2 3">K22_7</strain>
    </source>
</reference>
<dbReference type="Proteomes" id="UP000318538">
    <property type="component" value="Chromosome"/>
</dbReference>
<dbReference type="EMBL" id="CP036525">
    <property type="protein sequence ID" value="QDT03484.1"/>
    <property type="molecule type" value="Genomic_DNA"/>
</dbReference>
<keyword evidence="1" id="KW-1133">Transmembrane helix</keyword>
<accession>A0A517N8M0</accession>
<name>A0A517N8M0_9BACT</name>
<gene>
    <name evidence="2" type="ORF">K227x_18680</name>
</gene>
<protein>
    <submittedName>
        <fullName evidence="2">Transmembrane exosortase (Exosortase_EpsH)</fullName>
    </submittedName>
</protein>
<dbReference type="NCBIfam" id="NF033780">
    <property type="entry name" value="exosort_XrtU_C"/>
    <property type="match status" value="1"/>
</dbReference>
<feature type="transmembrane region" description="Helical" evidence="1">
    <location>
        <begin position="224"/>
        <end position="244"/>
    </location>
</feature>
<evidence type="ECO:0000313" key="2">
    <source>
        <dbReference type="EMBL" id="QDT03484.1"/>
    </source>
</evidence>
<dbReference type="Pfam" id="PF09721">
    <property type="entry name" value="Exosortase_EpsH"/>
    <property type="match status" value="1"/>
</dbReference>
<evidence type="ECO:0000256" key="1">
    <source>
        <dbReference type="SAM" id="Phobius"/>
    </source>
</evidence>
<organism evidence="2 3">
    <name type="scientific">Rubripirellula lacrimiformis</name>
    <dbReference type="NCBI Taxonomy" id="1930273"/>
    <lineage>
        <taxon>Bacteria</taxon>
        <taxon>Pseudomonadati</taxon>
        <taxon>Planctomycetota</taxon>
        <taxon>Planctomycetia</taxon>
        <taxon>Pirellulales</taxon>
        <taxon>Pirellulaceae</taxon>
        <taxon>Rubripirellula</taxon>
    </lineage>
</organism>
<proteinExistence type="predicted"/>
<feature type="transmembrane region" description="Helical" evidence="1">
    <location>
        <begin position="88"/>
        <end position="112"/>
    </location>
</feature>
<evidence type="ECO:0000313" key="3">
    <source>
        <dbReference type="Proteomes" id="UP000318538"/>
    </source>
</evidence>
<feature type="transmembrane region" description="Helical" evidence="1">
    <location>
        <begin position="59"/>
        <end position="76"/>
    </location>
</feature>
<feature type="transmembrane region" description="Helical" evidence="1">
    <location>
        <begin position="264"/>
        <end position="295"/>
    </location>
</feature>
<keyword evidence="3" id="KW-1185">Reference proteome</keyword>
<dbReference type="InterPro" id="IPR019127">
    <property type="entry name" value="Exosortase"/>
</dbReference>
<keyword evidence="1 2" id="KW-0812">Transmembrane</keyword>
<feature type="transmembrane region" description="Helical" evidence="1">
    <location>
        <begin position="35"/>
        <end position="53"/>
    </location>
</feature>